<sequence length="82" mass="9236">MRGGKPMHCKLQDARTDAVCLSIFMKKAFARPVQKDLPLSAYQKTSFIVAYSAVIESPWRTQGRTYTTVQDRKSLVRAAASR</sequence>
<keyword evidence="2" id="KW-1185">Reference proteome</keyword>
<evidence type="ECO:0000313" key="1">
    <source>
        <dbReference type="EMBL" id="QDV25639.1"/>
    </source>
</evidence>
<organism evidence="1 2">
    <name type="scientific">Aureliella helgolandensis</name>
    <dbReference type="NCBI Taxonomy" id="2527968"/>
    <lineage>
        <taxon>Bacteria</taxon>
        <taxon>Pseudomonadati</taxon>
        <taxon>Planctomycetota</taxon>
        <taxon>Planctomycetia</taxon>
        <taxon>Pirellulales</taxon>
        <taxon>Pirellulaceae</taxon>
        <taxon>Aureliella</taxon>
    </lineage>
</organism>
<name>A0A518GAP5_9BACT</name>
<proteinExistence type="predicted"/>
<dbReference type="Proteomes" id="UP000318017">
    <property type="component" value="Chromosome"/>
</dbReference>
<accession>A0A518GAP5</accession>
<dbReference type="EMBL" id="CP036298">
    <property type="protein sequence ID" value="QDV25639.1"/>
    <property type="molecule type" value="Genomic_DNA"/>
</dbReference>
<dbReference type="AlphaFoldDB" id="A0A518GAP5"/>
<evidence type="ECO:0000313" key="2">
    <source>
        <dbReference type="Proteomes" id="UP000318017"/>
    </source>
</evidence>
<gene>
    <name evidence="1" type="ORF">Q31a_39650</name>
</gene>
<reference evidence="1 2" key="1">
    <citation type="submission" date="2019-02" db="EMBL/GenBank/DDBJ databases">
        <title>Deep-cultivation of Planctomycetes and their phenomic and genomic characterization uncovers novel biology.</title>
        <authorList>
            <person name="Wiegand S."/>
            <person name="Jogler M."/>
            <person name="Boedeker C."/>
            <person name="Pinto D."/>
            <person name="Vollmers J."/>
            <person name="Rivas-Marin E."/>
            <person name="Kohn T."/>
            <person name="Peeters S.H."/>
            <person name="Heuer A."/>
            <person name="Rast P."/>
            <person name="Oberbeckmann S."/>
            <person name="Bunk B."/>
            <person name="Jeske O."/>
            <person name="Meyerdierks A."/>
            <person name="Storesund J.E."/>
            <person name="Kallscheuer N."/>
            <person name="Luecker S."/>
            <person name="Lage O.M."/>
            <person name="Pohl T."/>
            <person name="Merkel B.J."/>
            <person name="Hornburger P."/>
            <person name="Mueller R.-W."/>
            <person name="Bruemmer F."/>
            <person name="Labrenz M."/>
            <person name="Spormann A.M."/>
            <person name="Op den Camp H."/>
            <person name="Overmann J."/>
            <person name="Amann R."/>
            <person name="Jetten M.S.M."/>
            <person name="Mascher T."/>
            <person name="Medema M.H."/>
            <person name="Devos D.P."/>
            <person name="Kaster A.-K."/>
            <person name="Ovreas L."/>
            <person name="Rohde M."/>
            <person name="Galperin M.Y."/>
            <person name="Jogler C."/>
        </authorList>
    </citation>
    <scope>NUCLEOTIDE SEQUENCE [LARGE SCALE GENOMIC DNA]</scope>
    <source>
        <strain evidence="1 2">Q31a</strain>
    </source>
</reference>
<protein>
    <submittedName>
        <fullName evidence="1">Uncharacterized protein</fullName>
    </submittedName>
</protein>
<dbReference type="KEGG" id="ahel:Q31a_39650"/>